<evidence type="ECO:0000256" key="1">
    <source>
        <dbReference type="ARBA" id="ARBA00009381"/>
    </source>
</evidence>
<proteinExistence type="inferred from homology"/>
<dbReference type="Gene3D" id="1.10.246.130">
    <property type="match status" value="1"/>
</dbReference>
<dbReference type="Gene3D" id="3.60.20.40">
    <property type="match status" value="1"/>
</dbReference>
<dbReference type="PANTHER" id="PTHR11686:SF9">
    <property type="entry name" value="RE13973P"/>
    <property type="match status" value="1"/>
</dbReference>
<dbReference type="InterPro" id="IPR000101">
    <property type="entry name" value="GGT_peptidase"/>
</dbReference>
<feature type="transmembrane region" description="Helical" evidence="2">
    <location>
        <begin position="52"/>
        <end position="70"/>
    </location>
</feature>
<evidence type="ECO:0000313" key="4">
    <source>
        <dbReference type="EMBL" id="CAK8675843.1"/>
    </source>
</evidence>
<evidence type="ECO:0000313" key="5">
    <source>
        <dbReference type="Proteomes" id="UP001642483"/>
    </source>
</evidence>
<comment type="catalytic activity">
    <reaction evidence="2">
        <text>an N-terminal (5-L-glutamyl)-[peptide] + an alpha-amino acid = 5-L-glutamyl amino acid + an N-terminal L-alpha-aminoacyl-[peptide]</text>
        <dbReference type="Rhea" id="RHEA:23904"/>
        <dbReference type="Rhea" id="RHEA-COMP:9780"/>
        <dbReference type="Rhea" id="RHEA-COMP:9795"/>
        <dbReference type="ChEBI" id="CHEBI:77644"/>
        <dbReference type="ChEBI" id="CHEBI:78597"/>
        <dbReference type="ChEBI" id="CHEBI:78599"/>
        <dbReference type="ChEBI" id="CHEBI:78608"/>
        <dbReference type="EC" id="2.3.2.2"/>
    </reaction>
</comment>
<keyword evidence="5" id="KW-1185">Reference proteome</keyword>
<name>A0ABP0FCM9_CLALP</name>
<comment type="pathway">
    <text evidence="2">Sulfur metabolism; glutathione metabolism.</text>
</comment>
<keyword evidence="2" id="KW-0808">Transferase</keyword>
<dbReference type="EMBL" id="CAWYQH010000024">
    <property type="protein sequence ID" value="CAK8675843.1"/>
    <property type="molecule type" value="Genomic_DNA"/>
</dbReference>
<sequence length="632" mass="69682">MEMVHSSQYHRVSTESDDDDTHGDMEVIQESSWQRQDCSRNKPGSPWTCTCISRLLVSYVLLIVALGFAISRIPVHKFHHHHQGGQPLMAEEHHHHVYMRAAVAAGHKDCSEAGVSILRDGGNAVDAAIATLLCQGVLEPQFSGIGGGFFMTIYNKTRNSSTVVDAREIAPKLSTPTMFQSINGSIIGPTSIAVPGELKGFRYAYEKYGGDVEWSKLFLKAINKSENGFKITPKLAEYLKQSKDEIVNSKELCNLYCDNSRTDVKNVDDVVHNVKLAQTLRQISENGTDMFYNGTMAQQFAEELKPHAGIITAEDFANYNVEEKEAMKIQLPFLNKILVVPPLPSGGPILGMIMLIMDSYNITSEIFGQNTTLCWHRTVEAFKHAFAARTKFEDPDFNAEVLNLTNTLLSPENIQYILQRIINNKTFSDPGYYGAKSTSSGPQTSTTHVSVLAPNGDAVSVTSTINNHFGSFFLSPSTGVLFNNEMADFVTQVGDDGNLKVNLIEPGKRPQSSMAPCIVVEKSTNNALYIIGAAGGRQIPTSIALSLIRLLYFGAEDFDDAIVAPRIHHQLIPDVLKVEKLFDGDVLRDLEKIGHKIALQPPMSHVNGIKNHVSHIHAYSDFRDTGAEADGW</sequence>
<dbReference type="PANTHER" id="PTHR11686">
    <property type="entry name" value="GAMMA GLUTAMYL TRANSPEPTIDASE"/>
    <property type="match status" value="1"/>
</dbReference>
<keyword evidence="2" id="KW-0812">Transmembrane</keyword>
<dbReference type="NCBIfam" id="TIGR00066">
    <property type="entry name" value="g_glut_trans"/>
    <property type="match status" value="1"/>
</dbReference>
<comment type="catalytic activity">
    <reaction evidence="2">
        <text>glutathione + H2O = L-cysteinylglycine + L-glutamate</text>
        <dbReference type="Rhea" id="RHEA:28807"/>
        <dbReference type="ChEBI" id="CHEBI:15377"/>
        <dbReference type="ChEBI" id="CHEBI:29985"/>
        <dbReference type="ChEBI" id="CHEBI:57925"/>
        <dbReference type="ChEBI" id="CHEBI:61694"/>
        <dbReference type="EC" id="3.4.19.13"/>
    </reaction>
</comment>
<reference evidence="4 5" key="1">
    <citation type="submission" date="2024-02" db="EMBL/GenBank/DDBJ databases">
        <authorList>
            <person name="Daric V."/>
            <person name="Darras S."/>
        </authorList>
    </citation>
    <scope>NUCLEOTIDE SEQUENCE [LARGE SCALE GENOMIC DNA]</scope>
</reference>
<dbReference type="EC" id="3.4.19.13" evidence="2"/>
<comment type="function">
    <text evidence="2">Cleaves the gamma-glutamyl peptide bond of glutathione and glutathione conjugates.</text>
</comment>
<comment type="catalytic activity">
    <reaction evidence="2">
        <text>an S-substituted glutathione + H2O = an S-substituted L-cysteinylglycine + L-glutamate</text>
        <dbReference type="Rhea" id="RHEA:59468"/>
        <dbReference type="ChEBI" id="CHEBI:15377"/>
        <dbReference type="ChEBI" id="CHEBI:29985"/>
        <dbReference type="ChEBI" id="CHEBI:90779"/>
        <dbReference type="ChEBI" id="CHEBI:143103"/>
        <dbReference type="EC" id="3.4.19.13"/>
    </reaction>
</comment>
<keyword evidence="2" id="KW-1133">Transmembrane helix</keyword>
<comment type="subcellular location">
    <subcellularLocation>
        <location evidence="2">Membrane</location>
        <topology evidence="2">Single-pass type II membrane protein</topology>
    </subcellularLocation>
</comment>
<comment type="similarity">
    <text evidence="1">Belongs to the gamma-glutamyltransferase family.</text>
</comment>
<gene>
    <name evidence="4" type="ORF">CVLEPA_LOCUS5375</name>
</gene>
<keyword evidence="2" id="KW-0012">Acyltransferase</keyword>
<dbReference type="EC" id="2.3.2.2" evidence="2"/>
<dbReference type="Proteomes" id="UP001642483">
    <property type="component" value="Unassembled WGS sequence"/>
</dbReference>
<dbReference type="PRINTS" id="PR01210">
    <property type="entry name" value="GGTRANSPTASE"/>
</dbReference>
<accession>A0ABP0FCM9</accession>
<evidence type="ECO:0000256" key="2">
    <source>
        <dbReference type="RuleBase" id="RU368068"/>
    </source>
</evidence>
<dbReference type="Pfam" id="PF01019">
    <property type="entry name" value="G_glu_transpept"/>
    <property type="match status" value="1"/>
</dbReference>
<dbReference type="InterPro" id="IPR029055">
    <property type="entry name" value="Ntn_hydrolases_N"/>
</dbReference>
<organism evidence="4 5">
    <name type="scientific">Clavelina lepadiformis</name>
    <name type="common">Light-bulb sea squirt</name>
    <name type="synonym">Ascidia lepadiformis</name>
    <dbReference type="NCBI Taxonomy" id="159417"/>
    <lineage>
        <taxon>Eukaryota</taxon>
        <taxon>Metazoa</taxon>
        <taxon>Chordata</taxon>
        <taxon>Tunicata</taxon>
        <taxon>Ascidiacea</taxon>
        <taxon>Aplousobranchia</taxon>
        <taxon>Clavelinidae</taxon>
        <taxon>Clavelina</taxon>
    </lineage>
</organism>
<keyword evidence="2" id="KW-0472">Membrane</keyword>
<feature type="compositionally biased region" description="Polar residues" evidence="3">
    <location>
        <begin position="1"/>
        <end position="11"/>
    </location>
</feature>
<dbReference type="SUPFAM" id="SSF56235">
    <property type="entry name" value="N-terminal nucleophile aminohydrolases (Ntn hydrolases)"/>
    <property type="match status" value="1"/>
</dbReference>
<evidence type="ECO:0000256" key="3">
    <source>
        <dbReference type="SAM" id="MobiDB-lite"/>
    </source>
</evidence>
<dbReference type="InterPro" id="IPR043138">
    <property type="entry name" value="GGT_lsub"/>
</dbReference>
<keyword evidence="2" id="KW-0378">Hydrolase</keyword>
<dbReference type="InterPro" id="IPR043137">
    <property type="entry name" value="GGT_ssub_C"/>
</dbReference>
<comment type="caution">
    <text evidence="4">The sequence shown here is derived from an EMBL/GenBank/DDBJ whole genome shotgun (WGS) entry which is preliminary data.</text>
</comment>
<protein>
    <recommendedName>
        <fullName evidence="2">Glutathione hydrolase</fullName>
        <ecNumber evidence="2">2.3.2.2</ecNumber>
        <ecNumber evidence="2">3.4.19.13</ecNumber>
    </recommendedName>
    <alternativeName>
        <fullName evidence="2">Gamma-glutamyltransferase</fullName>
    </alternativeName>
    <alternativeName>
        <fullName evidence="2">Gamma-glutamyltranspeptidase</fullName>
    </alternativeName>
</protein>
<feature type="region of interest" description="Disordered" evidence="3">
    <location>
        <begin position="1"/>
        <end position="23"/>
    </location>
</feature>